<gene>
    <name evidence="7" type="ORF">N180_00815</name>
</gene>
<dbReference type="SMART" id="SM00388">
    <property type="entry name" value="HisKA"/>
    <property type="match status" value="1"/>
</dbReference>
<dbReference type="CDD" id="cd00082">
    <property type="entry name" value="HisKA"/>
    <property type="match status" value="1"/>
</dbReference>
<reference evidence="7 8" key="1">
    <citation type="journal article" date="1992" name="Int. J. Syst. Bacteriol.">
        <title>Sphingobacterium antarcticus sp. nov. a Psychrotrophic Bacterium from the Soils of Schirmacher Oasis, Antarctica.</title>
        <authorList>
            <person name="Shivaji S."/>
            <person name="Ray M.K."/>
            <person name="Rao N.S."/>
            <person name="Saiserr L."/>
            <person name="Jagannadham M.V."/>
            <person name="Kumar G.S."/>
            <person name="Reddy G."/>
            <person name="Bhargava P.M."/>
        </authorList>
    </citation>
    <scope>NUCLEOTIDE SEQUENCE [LARGE SCALE GENOMIC DNA]</scope>
    <source>
        <strain evidence="7 8">4BY</strain>
    </source>
</reference>
<proteinExistence type="predicted"/>
<dbReference type="OrthoDB" id="9757990at2"/>
<keyword evidence="4" id="KW-0808">Transferase</keyword>
<keyword evidence="3" id="KW-0597">Phosphoprotein</keyword>
<dbReference type="AlphaFoldDB" id="A0A081PBY6"/>
<dbReference type="GO" id="GO:0000155">
    <property type="term" value="F:phosphorelay sensor kinase activity"/>
    <property type="evidence" value="ECO:0007669"/>
    <property type="project" value="InterPro"/>
</dbReference>
<dbReference type="RefSeq" id="WP_051760293.1">
    <property type="nucleotide sequence ID" value="NZ_JNFF01000117.1"/>
</dbReference>
<dbReference type="InterPro" id="IPR003661">
    <property type="entry name" value="HisK_dim/P_dom"/>
</dbReference>
<dbReference type="InterPro" id="IPR005467">
    <property type="entry name" value="His_kinase_dom"/>
</dbReference>
<feature type="domain" description="Histidine kinase" evidence="6">
    <location>
        <begin position="137"/>
        <end position="353"/>
    </location>
</feature>
<dbReference type="SUPFAM" id="SSF47384">
    <property type="entry name" value="Homodimeric domain of signal transducing histidine kinase"/>
    <property type="match status" value="1"/>
</dbReference>
<dbReference type="EC" id="2.7.13.3" evidence="2"/>
<dbReference type="Proteomes" id="UP000028007">
    <property type="component" value="Unassembled WGS sequence"/>
</dbReference>
<dbReference type="InterPro" id="IPR004358">
    <property type="entry name" value="Sig_transdc_His_kin-like_C"/>
</dbReference>
<dbReference type="InterPro" id="IPR036890">
    <property type="entry name" value="HATPase_C_sf"/>
</dbReference>
<evidence type="ECO:0000256" key="1">
    <source>
        <dbReference type="ARBA" id="ARBA00000085"/>
    </source>
</evidence>
<evidence type="ECO:0000256" key="4">
    <source>
        <dbReference type="ARBA" id="ARBA00022679"/>
    </source>
</evidence>
<evidence type="ECO:0000256" key="5">
    <source>
        <dbReference type="ARBA" id="ARBA00022777"/>
    </source>
</evidence>
<protein>
    <recommendedName>
        <fullName evidence="2">histidine kinase</fullName>
        <ecNumber evidence="2">2.7.13.3</ecNumber>
    </recommendedName>
</protein>
<sequence length="353" mass="39800">MEIELQSSATYPFGSNVHFAYQVVTAELLYLHPDFHWVIDQQANLKLHDVLMSAIHPDDWAELKNVFDKAIGGKFSGSVKIKFDTTLGFRWLQICPFIASQHGNLILLGSITEITDEVANHEIIARYTNKKNSILHMLAHDLRGPLNIAKSVTKLIDGEIEEPQIQKKTQYIAGILQQAIDLIADLLNREFLETTEVILVKKKVDIVCKLNEYLEECRRSEDLAKLSFRLLRSNEEIFIELDDAKFMQIINNLISNSLKFTRPPGEIILEVIDAGDQVQFSFSDNGIGIPENQLDEIFEEFTASRRPGLNGEPTLGLGLSIVKTIVGWHGGTIWCESVEGSGTTFHFILPKSH</sequence>
<dbReference type="EMBL" id="JNFF01000117">
    <property type="protein sequence ID" value="KEQ28209.1"/>
    <property type="molecule type" value="Genomic_DNA"/>
</dbReference>
<dbReference type="PROSITE" id="PS50109">
    <property type="entry name" value="HIS_KIN"/>
    <property type="match status" value="1"/>
</dbReference>
<comment type="caution">
    <text evidence="7">The sequence shown here is derived from an EMBL/GenBank/DDBJ whole genome shotgun (WGS) entry which is preliminary data.</text>
</comment>
<evidence type="ECO:0000256" key="3">
    <source>
        <dbReference type="ARBA" id="ARBA00022553"/>
    </source>
</evidence>
<dbReference type="PRINTS" id="PR00344">
    <property type="entry name" value="BCTRLSENSOR"/>
</dbReference>
<dbReference type="eggNOG" id="COG2205">
    <property type="taxonomic scope" value="Bacteria"/>
</dbReference>
<evidence type="ECO:0000313" key="7">
    <source>
        <dbReference type="EMBL" id="KEQ28209.1"/>
    </source>
</evidence>
<dbReference type="CDD" id="cd00075">
    <property type="entry name" value="HATPase"/>
    <property type="match status" value="1"/>
</dbReference>
<dbReference type="SUPFAM" id="SSF55874">
    <property type="entry name" value="ATPase domain of HSP90 chaperone/DNA topoisomerase II/histidine kinase"/>
    <property type="match status" value="1"/>
</dbReference>
<dbReference type="InterPro" id="IPR003594">
    <property type="entry name" value="HATPase_dom"/>
</dbReference>
<evidence type="ECO:0000313" key="8">
    <source>
        <dbReference type="Proteomes" id="UP000028007"/>
    </source>
</evidence>
<evidence type="ECO:0000256" key="2">
    <source>
        <dbReference type="ARBA" id="ARBA00012438"/>
    </source>
</evidence>
<keyword evidence="8" id="KW-1185">Reference proteome</keyword>
<keyword evidence="5" id="KW-0418">Kinase</keyword>
<accession>A0A081PBY6</accession>
<dbReference type="Gene3D" id="1.10.287.130">
    <property type="match status" value="1"/>
</dbReference>
<dbReference type="InterPro" id="IPR036097">
    <property type="entry name" value="HisK_dim/P_sf"/>
</dbReference>
<comment type="catalytic activity">
    <reaction evidence="1">
        <text>ATP + protein L-histidine = ADP + protein N-phospho-L-histidine.</text>
        <dbReference type="EC" id="2.7.13.3"/>
    </reaction>
</comment>
<dbReference type="SMART" id="SM00387">
    <property type="entry name" value="HATPase_c"/>
    <property type="match status" value="1"/>
</dbReference>
<name>A0A081PBY6_9SPHI</name>
<dbReference type="FunFam" id="3.30.565.10:FF:000006">
    <property type="entry name" value="Sensor histidine kinase WalK"/>
    <property type="match status" value="1"/>
</dbReference>
<dbReference type="Pfam" id="PF02518">
    <property type="entry name" value="HATPase_c"/>
    <property type="match status" value="1"/>
</dbReference>
<dbReference type="PANTHER" id="PTHR43547:SF2">
    <property type="entry name" value="HYBRID SIGNAL TRANSDUCTION HISTIDINE KINASE C"/>
    <property type="match status" value="1"/>
</dbReference>
<evidence type="ECO:0000259" key="6">
    <source>
        <dbReference type="PROSITE" id="PS50109"/>
    </source>
</evidence>
<dbReference type="PANTHER" id="PTHR43547">
    <property type="entry name" value="TWO-COMPONENT HISTIDINE KINASE"/>
    <property type="match status" value="1"/>
</dbReference>
<organism evidence="7 8">
    <name type="scientific">Pedobacter antarcticus 4BY</name>
    <dbReference type="NCBI Taxonomy" id="1358423"/>
    <lineage>
        <taxon>Bacteria</taxon>
        <taxon>Pseudomonadati</taxon>
        <taxon>Bacteroidota</taxon>
        <taxon>Sphingobacteriia</taxon>
        <taxon>Sphingobacteriales</taxon>
        <taxon>Sphingobacteriaceae</taxon>
        <taxon>Pedobacter</taxon>
    </lineage>
</organism>
<dbReference type="Gene3D" id="3.30.565.10">
    <property type="entry name" value="Histidine kinase-like ATPase, C-terminal domain"/>
    <property type="match status" value="1"/>
</dbReference>